<dbReference type="InterPro" id="IPR004038">
    <property type="entry name" value="Ribosomal_eL8/eL30/eS12/Gad45"/>
</dbReference>
<dbReference type="Gene3D" id="1.10.150.20">
    <property type="entry name" value="5' to 3' exonuclease, C-terminal subdomain"/>
    <property type="match status" value="1"/>
</dbReference>
<dbReference type="InterPro" id="IPR000530">
    <property type="entry name" value="Ribosomal_eS12"/>
</dbReference>
<dbReference type="InterPro" id="IPR029064">
    <property type="entry name" value="Ribosomal_eL30-like_sf"/>
</dbReference>
<evidence type="ECO:0000256" key="10">
    <source>
        <dbReference type="RuleBase" id="RU000670"/>
    </source>
</evidence>
<evidence type="ECO:0000256" key="6">
    <source>
        <dbReference type="ARBA" id="ARBA00023125"/>
    </source>
</evidence>
<keyword evidence="5 10" id="KW-0689">Ribosomal protein</keyword>
<evidence type="ECO:0000256" key="9">
    <source>
        <dbReference type="ARBA" id="ARBA00023274"/>
    </source>
</evidence>
<comment type="caution">
    <text evidence="14">The sequence shown here is derived from an EMBL/GenBank/DDBJ whole genome shotgun (WGS) entry which is preliminary data.</text>
</comment>
<protein>
    <recommendedName>
        <fullName evidence="10">40S ribosomal protein S12</fullName>
    </recommendedName>
</protein>
<dbReference type="Gene3D" id="3.40.50.10130">
    <property type="match status" value="1"/>
</dbReference>
<dbReference type="Pfam" id="PF03834">
    <property type="entry name" value="Rad10"/>
    <property type="match status" value="1"/>
</dbReference>
<dbReference type="GO" id="GO:0006412">
    <property type="term" value="P:translation"/>
    <property type="evidence" value="ECO:0007669"/>
    <property type="project" value="InterPro"/>
</dbReference>
<proteinExistence type="inferred from homology"/>
<dbReference type="Pfam" id="PF14520">
    <property type="entry name" value="HHH_5"/>
    <property type="match status" value="1"/>
</dbReference>
<sequence length="378" mass="42628">MSSTGPSPSQQQKQQQPRRSGGNAILVNYARQKENPVLRLVHNVPWEPSDVIRCDFAVGQTTGVLYLSLRYHRLNPGYIYDRMSSMARMYVLRILLVLVDIDNYHDVLRELNRSAILNNYTMVLAWSKEEAARYLETYKAFENKSPDLIRERPVDDFYAQMTDALTHVRSVNKTDVLTLLSSFGSLHGIASASTDQLAMCPGFGEQKRYAEWEVNKLLGEQHPEASSFLQERIIMSAEEDIVMETQEVEVAAEATQGQMSVEDALQEVLRRALVHDGLARGLKQAVKALDRRQAHLAVLNESCTEGEYVKLVEALCAEHNINLIKVSDPKKLGEWVGQCKIDREGNARKVVGCSCVAVTDFGEESEAMNVLLDYFKSR</sequence>
<dbReference type="PROSITE" id="PS01189">
    <property type="entry name" value="RIBOSOMAL_S12E"/>
    <property type="match status" value="1"/>
</dbReference>
<evidence type="ECO:0000256" key="7">
    <source>
        <dbReference type="ARBA" id="ARBA00023204"/>
    </source>
</evidence>
<dbReference type="GO" id="GO:0070522">
    <property type="term" value="C:ERCC4-ERCC1 complex"/>
    <property type="evidence" value="ECO:0007669"/>
    <property type="project" value="TreeGrafter"/>
</dbReference>
<dbReference type="GO" id="GO:0070914">
    <property type="term" value="P:UV-damage excision repair"/>
    <property type="evidence" value="ECO:0007669"/>
    <property type="project" value="TreeGrafter"/>
</dbReference>
<feature type="domain" description="ERCC1-like central" evidence="13">
    <location>
        <begin position="25"/>
        <end position="139"/>
    </location>
</feature>
<comment type="subcellular location">
    <subcellularLocation>
        <location evidence="1">Nucleus</location>
    </subcellularLocation>
</comment>
<dbReference type="GO" id="GO:0022626">
    <property type="term" value="C:cytosolic ribosome"/>
    <property type="evidence" value="ECO:0007669"/>
    <property type="project" value="UniProtKB-ARBA"/>
</dbReference>
<keyword evidence="4" id="KW-0227">DNA damage</keyword>
<dbReference type="InterPro" id="IPR047860">
    <property type="entry name" value="Ribosomal_eS12_CS"/>
</dbReference>
<accession>A0A068RNQ1</accession>
<dbReference type="FunFam" id="3.40.50.10130:FF:000001">
    <property type="entry name" value="DNA excision repair protein ERCC-1"/>
    <property type="match status" value="1"/>
</dbReference>
<dbReference type="InterPro" id="IPR010994">
    <property type="entry name" value="RuvA_2-like"/>
</dbReference>
<dbReference type="CDD" id="cd22325">
    <property type="entry name" value="ERCC1_C-like"/>
    <property type="match status" value="1"/>
</dbReference>
<dbReference type="PANTHER" id="PTHR12749">
    <property type="entry name" value="EXCISION REPAIR CROSS-COMPLEMENTING 1 ERCC1"/>
    <property type="match status" value="1"/>
</dbReference>
<evidence type="ECO:0000256" key="3">
    <source>
        <dbReference type="ARBA" id="ARBA00008283"/>
    </source>
</evidence>
<dbReference type="FunFam" id="3.30.1330.30:FF:000005">
    <property type="entry name" value="40S ribosomal protein S12"/>
    <property type="match status" value="1"/>
</dbReference>
<keyword evidence="8" id="KW-0539">Nucleus</keyword>
<dbReference type="Proteomes" id="UP000027586">
    <property type="component" value="Unassembled WGS sequence"/>
</dbReference>
<dbReference type="STRING" id="1263082.A0A068RNQ1"/>
<evidence type="ECO:0000256" key="11">
    <source>
        <dbReference type="SAM" id="MobiDB-lite"/>
    </source>
</evidence>
<evidence type="ECO:0000256" key="2">
    <source>
        <dbReference type="ARBA" id="ARBA00005824"/>
    </source>
</evidence>
<evidence type="ECO:0000256" key="8">
    <source>
        <dbReference type="ARBA" id="ARBA00023242"/>
    </source>
</evidence>
<comment type="similarity">
    <text evidence="2 10">Belongs to the eukaryotic ribosomal protein eS12 family.</text>
</comment>
<name>A0A068RNQ1_9FUNG</name>
<keyword evidence="6" id="KW-0238">DNA-binding</keyword>
<dbReference type="InterPro" id="IPR047260">
    <property type="entry name" value="ERCC1-like_central_dom"/>
</dbReference>
<organism evidence="14 15">
    <name type="scientific">Lichtheimia corymbifera JMRC:FSU:9682</name>
    <dbReference type="NCBI Taxonomy" id="1263082"/>
    <lineage>
        <taxon>Eukaryota</taxon>
        <taxon>Fungi</taxon>
        <taxon>Fungi incertae sedis</taxon>
        <taxon>Mucoromycota</taxon>
        <taxon>Mucoromycotina</taxon>
        <taxon>Mucoromycetes</taxon>
        <taxon>Mucorales</taxon>
        <taxon>Lichtheimiaceae</taxon>
        <taxon>Lichtheimia</taxon>
    </lineage>
</organism>
<dbReference type="GO" id="GO:0006302">
    <property type="term" value="P:double-strand break repair"/>
    <property type="evidence" value="ECO:0007669"/>
    <property type="project" value="UniProtKB-ARBA"/>
</dbReference>
<dbReference type="VEuPathDB" id="FungiDB:LCOR_03177.1"/>
<evidence type="ECO:0000256" key="1">
    <source>
        <dbReference type="ARBA" id="ARBA00004123"/>
    </source>
</evidence>
<evidence type="ECO:0000259" key="13">
    <source>
        <dbReference type="Pfam" id="PF03834"/>
    </source>
</evidence>
<evidence type="ECO:0000313" key="15">
    <source>
        <dbReference type="Proteomes" id="UP000027586"/>
    </source>
</evidence>
<dbReference type="AlphaFoldDB" id="A0A068RNQ1"/>
<keyword evidence="15" id="KW-1185">Reference proteome</keyword>
<gene>
    <name evidence="14" type="ORF">LCOR_03177.1</name>
</gene>
<dbReference type="NCBIfam" id="TIGR00597">
    <property type="entry name" value="rad10"/>
    <property type="match status" value="1"/>
</dbReference>
<dbReference type="PRINTS" id="PR00972">
    <property type="entry name" value="RIBSOMALS12E"/>
</dbReference>
<reference evidence="14" key="1">
    <citation type="submission" date="2013-08" db="EMBL/GenBank/DDBJ databases">
        <title>Gene expansion shapes genome architecture in the human pathogen Lichtheimia corymbifera: an evolutionary genomics analysis in the ancient terrestrial Mucorales (Mucoromycotina).</title>
        <authorList>
            <person name="Schwartze V.U."/>
            <person name="Winter S."/>
            <person name="Shelest E."/>
            <person name="Marcet-Houben M."/>
            <person name="Horn F."/>
            <person name="Wehner S."/>
            <person name="Hoffmann K."/>
            <person name="Riege K."/>
            <person name="Sammeth M."/>
            <person name="Nowrousian M."/>
            <person name="Valiante V."/>
            <person name="Linde J."/>
            <person name="Jacobsen I.D."/>
            <person name="Marz M."/>
            <person name="Brakhage A.A."/>
            <person name="Gabaldon T."/>
            <person name="Bocker S."/>
            <person name="Voigt K."/>
        </authorList>
    </citation>
    <scope>NUCLEOTIDE SEQUENCE [LARGE SCALE GENOMIC DNA]</scope>
    <source>
        <strain evidence="14">FSU 9682</strain>
    </source>
</reference>
<keyword evidence="7" id="KW-0234">DNA repair</keyword>
<comment type="similarity">
    <text evidence="3">Belongs to the ERCC1/RAD10/SWI10 family.</text>
</comment>
<dbReference type="PANTHER" id="PTHR12749:SF0">
    <property type="entry name" value="DNA EXCISION REPAIR PROTEIN ERCC-1"/>
    <property type="match status" value="1"/>
</dbReference>
<keyword evidence="9 10" id="KW-0687">Ribonucleoprotein</keyword>
<dbReference type="GO" id="GO:0006312">
    <property type="term" value="P:mitotic recombination"/>
    <property type="evidence" value="ECO:0007669"/>
    <property type="project" value="TreeGrafter"/>
</dbReference>
<dbReference type="InterPro" id="IPR011335">
    <property type="entry name" value="Restrct_endonuc-II-like"/>
</dbReference>
<feature type="domain" description="Ribosomal protein eL8/eL30/eS12/Gadd45" evidence="12">
    <location>
        <begin position="263"/>
        <end position="357"/>
    </location>
</feature>
<dbReference type="SUPFAM" id="SSF47781">
    <property type="entry name" value="RuvA domain 2-like"/>
    <property type="match status" value="1"/>
</dbReference>
<evidence type="ECO:0000256" key="4">
    <source>
        <dbReference type="ARBA" id="ARBA00022763"/>
    </source>
</evidence>
<dbReference type="GO" id="GO:0015935">
    <property type="term" value="C:small ribosomal subunit"/>
    <property type="evidence" value="ECO:0007669"/>
    <property type="project" value="UniProtKB-ARBA"/>
</dbReference>
<dbReference type="Gene3D" id="3.30.1330.30">
    <property type="match status" value="1"/>
</dbReference>
<evidence type="ECO:0000256" key="5">
    <source>
        <dbReference type="ARBA" id="ARBA00022980"/>
    </source>
</evidence>
<dbReference type="SUPFAM" id="SSF55315">
    <property type="entry name" value="L30e-like"/>
    <property type="match status" value="1"/>
</dbReference>
<evidence type="ECO:0000313" key="14">
    <source>
        <dbReference type="EMBL" id="CDH51594.1"/>
    </source>
</evidence>
<feature type="region of interest" description="Disordered" evidence="11">
    <location>
        <begin position="1"/>
        <end position="21"/>
    </location>
</feature>
<dbReference type="OrthoDB" id="10262814at2759"/>
<dbReference type="SUPFAM" id="SSF52980">
    <property type="entry name" value="Restriction endonuclease-like"/>
    <property type="match status" value="1"/>
</dbReference>
<dbReference type="GO" id="GO:0003735">
    <property type="term" value="F:structural constituent of ribosome"/>
    <property type="evidence" value="ECO:0007669"/>
    <property type="project" value="InterPro"/>
</dbReference>
<dbReference type="EMBL" id="CBTN010000010">
    <property type="protein sequence ID" value="CDH51594.1"/>
    <property type="molecule type" value="Genomic_DNA"/>
</dbReference>
<dbReference type="GO" id="GO:0003684">
    <property type="term" value="F:damaged DNA binding"/>
    <property type="evidence" value="ECO:0007669"/>
    <property type="project" value="InterPro"/>
</dbReference>
<dbReference type="GO" id="GO:0000110">
    <property type="term" value="C:nucleotide-excision repair factor 1 complex"/>
    <property type="evidence" value="ECO:0007669"/>
    <property type="project" value="TreeGrafter"/>
</dbReference>
<dbReference type="GO" id="GO:0003697">
    <property type="term" value="F:single-stranded DNA binding"/>
    <property type="evidence" value="ECO:0007669"/>
    <property type="project" value="TreeGrafter"/>
</dbReference>
<dbReference type="Pfam" id="PF01248">
    <property type="entry name" value="Ribosomal_L7Ae"/>
    <property type="match status" value="1"/>
</dbReference>
<dbReference type="InterPro" id="IPR004579">
    <property type="entry name" value="ERCC1/RAD10/SWI10"/>
</dbReference>
<evidence type="ECO:0000259" key="12">
    <source>
        <dbReference type="Pfam" id="PF01248"/>
    </source>
</evidence>